<dbReference type="PANTHER" id="PTHR32322">
    <property type="entry name" value="INNER MEMBRANE TRANSPORTER"/>
    <property type="match status" value="1"/>
</dbReference>
<accession>A0ABS7ZLR3</accession>
<feature type="transmembrane region" description="Helical" evidence="6">
    <location>
        <begin position="47"/>
        <end position="68"/>
    </location>
</feature>
<comment type="similarity">
    <text evidence="2">Belongs to the EamA transporter family.</text>
</comment>
<dbReference type="InterPro" id="IPR000620">
    <property type="entry name" value="EamA_dom"/>
</dbReference>
<keyword evidence="9" id="KW-1185">Reference proteome</keyword>
<dbReference type="SUPFAM" id="SSF103481">
    <property type="entry name" value="Multidrug resistance efflux transporter EmrE"/>
    <property type="match status" value="2"/>
</dbReference>
<evidence type="ECO:0000256" key="6">
    <source>
        <dbReference type="SAM" id="Phobius"/>
    </source>
</evidence>
<name>A0ABS7ZLR3_9MICO</name>
<dbReference type="Proteomes" id="UP001319870">
    <property type="component" value="Unassembled WGS sequence"/>
</dbReference>
<dbReference type="RefSeq" id="WP_225566550.1">
    <property type="nucleotide sequence ID" value="NZ_JAIXCQ010000013.1"/>
</dbReference>
<evidence type="ECO:0000259" key="7">
    <source>
        <dbReference type="Pfam" id="PF00892"/>
    </source>
</evidence>
<organism evidence="8 9">
    <name type="scientific">Isoptericola luteus</name>
    <dbReference type="NCBI Taxonomy" id="2879484"/>
    <lineage>
        <taxon>Bacteria</taxon>
        <taxon>Bacillati</taxon>
        <taxon>Actinomycetota</taxon>
        <taxon>Actinomycetes</taxon>
        <taxon>Micrococcales</taxon>
        <taxon>Promicromonosporaceae</taxon>
        <taxon>Isoptericola</taxon>
    </lineage>
</organism>
<evidence type="ECO:0000256" key="1">
    <source>
        <dbReference type="ARBA" id="ARBA00004141"/>
    </source>
</evidence>
<sequence>MSMMAHDAPRRSDVGAGLALAVASAVTFSLSGPLAAGLFATGWSPGAVVLVRVALGALVVAPFGVVALRGDWSPVRRNVRLLLAYGALAVAATQFCYFAAVQHMQVGPALLIEYSSPAAVVTWLWLRHGQRPGRATVGGITLAAVGLVLVLDLTGARLDPVGVAWALGAMVGVSAYFLINARAHTGLPPLSLAAGGMVVGAALLGLLAVAGLMPVTASAEPVALAGAVVPVWAVLAVLGVVTAGVAYVTGVGAGRRLGARPSSFVGLVEVVSAVVLAWLLLGELPSPVQLMGGAVLLAGVVVVQQGDAATRRATPRTTVEPVGAPD</sequence>
<proteinExistence type="inferred from homology"/>
<feature type="domain" description="EamA" evidence="7">
    <location>
        <begin position="17"/>
        <end position="151"/>
    </location>
</feature>
<evidence type="ECO:0000256" key="4">
    <source>
        <dbReference type="ARBA" id="ARBA00022989"/>
    </source>
</evidence>
<reference evidence="8 9" key="1">
    <citation type="submission" date="2021-09" db="EMBL/GenBank/DDBJ databases">
        <title>Isoptericola luteus sp. nov., a novel bacterium isolated from Harbin, the capital city of Heilongjiang province.</title>
        <authorList>
            <person name="Li J."/>
        </authorList>
    </citation>
    <scope>NUCLEOTIDE SEQUENCE [LARGE SCALE GENOMIC DNA]</scope>
    <source>
        <strain evidence="8 9">NEAU-Y5</strain>
    </source>
</reference>
<feature type="transmembrane region" description="Helical" evidence="6">
    <location>
        <begin position="137"/>
        <end position="156"/>
    </location>
</feature>
<feature type="domain" description="EamA" evidence="7">
    <location>
        <begin position="162"/>
        <end position="303"/>
    </location>
</feature>
<dbReference type="Pfam" id="PF00892">
    <property type="entry name" value="EamA"/>
    <property type="match status" value="2"/>
</dbReference>
<feature type="transmembrane region" description="Helical" evidence="6">
    <location>
        <begin position="227"/>
        <end position="250"/>
    </location>
</feature>
<protein>
    <submittedName>
        <fullName evidence="8">DMT family transporter</fullName>
    </submittedName>
</protein>
<feature type="transmembrane region" description="Helical" evidence="6">
    <location>
        <begin position="191"/>
        <end position="215"/>
    </location>
</feature>
<evidence type="ECO:0000256" key="5">
    <source>
        <dbReference type="ARBA" id="ARBA00023136"/>
    </source>
</evidence>
<evidence type="ECO:0000256" key="2">
    <source>
        <dbReference type="ARBA" id="ARBA00007362"/>
    </source>
</evidence>
<feature type="transmembrane region" description="Helical" evidence="6">
    <location>
        <begin position="80"/>
        <end position="100"/>
    </location>
</feature>
<feature type="transmembrane region" description="Helical" evidence="6">
    <location>
        <begin position="287"/>
        <end position="303"/>
    </location>
</feature>
<feature type="transmembrane region" description="Helical" evidence="6">
    <location>
        <begin position="262"/>
        <end position="281"/>
    </location>
</feature>
<comment type="caution">
    <text evidence="8">The sequence shown here is derived from an EMBL/GenBank/DDBJ whole genome shotgun (WGS) entry which is preliminary data.</text>
</comment>
<feature type="transmembrane region" description="Helical" evidence="6">
    <location>
        <begin position="162"/>
        <end position="179"/>
    </location>
</feature>
<evidence type="ECO:0000256" key="3">
    <source>
        <dbReference type="ARBA" id="ARBA00022692"/>
    </source>
</evidence>
<comment type="subcellular location">
    <subcellularLocation>
        <location evidence="1">Membrane</location>
        <topology evidence="1">Multi-pass membrane protein</topology>
    </subcellularLocation>
</comment>
<dbReference type="EMBL" id="JAIXCQ010000013">
    <property type="protein sequence ID" value="MCA5894814.1"/>
    <property type="molecule type" value="Genomic_DNA"/>
</dbReference>
<dbReference type="InterPro" id="IPR037185">
    <property type="entry name" value="EmrE-like"/>
</dbReference>
<dbReference type="InterPro" id="IPR050638">
    <property type="entry name" value="AA-Vitamin_Transporters"/>
</dbReference>
<keyword evidence="4 6" id="KW-1133">Transmembrane helix</keyword>
<feature type="transmembrane region" description="Helical" evidence="6">
    <location>
        <begin position="106"/>
        <end position="125"/>
    </location>
</feature>
<dbReference type="PANTHER" id="PTHR32322:SF2">
    <property type="entry name" value="EAMA DOMAIN-CONTAINING PROTEIN"/>
    <property type="match status" value="1"/>
</dbReference>
<evidence type="ECO:0000313" key="8">
    <source>
        <dbReference type="EMBL" id="MCA5894814.1"/>
    </source>
</evidence>
<keyword evidence="5 6" id="KW-0472">Membrane</keyword>
<gene>
    <name evidence="8" type="ORF">LEP48_15850</name>
</gene>
<keyword evidence="3 6" id="KW-0812">Transmembrane</keyword>
<evidence type="ECO:0000313" key="9">
    <source>
        <dbReference type="Proteomes" id="UP001319870"/>
    </source>
</evidence>